<evidence type="ECO:0000313" key="2">
    <source>
        <dbReference type="EMBL" id="MFD0787139.1"/>
    </source>
</evidence>
<feature type="compositionally biased region" description="Low complexity" evidence="1">
    <location>
        <begin position="1"/>
        <end position="20"/>
    </location>
</feature>
<dbReference type="Proteomes" id="UP001597053">
    <property type="component" value="Unassembled WGS sequence"/>
</dbReference>
<keyword evidence="3" id="KW-1185">Reference proteome</keyword>
<evidence type="ECO:0000256" key="1">
    <source>
        <dbReference type="SAM" id="MobiDB-lite"/>
    </source>
</evidence>
<protein>
    <submittedName>
        <fullName evidence="2">Uncharacterized protein</fullName>
    </submittedName>
</protein>
<organism evidence="2 3">
    <name type="scientific">Micromonospora azadirachtae</name>
    <dbReference type="NCBI Taxonomy" id="1970735"/>
    <lineage>
        <taxon>Bacteria</taxon>
        <taxon>Bacillati</taxon>
        <taxon>Actinomycetota</taxon>
        <taxon>Actinomycetes</taxon>
        <taxon>Micromonosporales</taxon>
        <taxon>Micromonosporaceae</taxon>
        <taxon>Micromonospora</taxon>
    </lineage>
</organism>
<sequence length="171" mass="18186">TSTPTTTPTTTPAATTGSPGRSRPKPVGAVLSSGIRYGAEERVFYVVGVDVPKLPKVTIGLMAGRRNAAGELTSDVLINDVAGRDRHTGFHEIGYDQQGDRPVHPPVPTFGYFVGPAARITGTVDGRQVSATLARWSEDPRMVIFWFNPKALAPGVRLDGIVAHDSRGNPL</sequence>
<feature type="non-terminal residue" evidence="2">
    <location>
        <position position="1"/>
    </location>
</feature>
<reference evidence="3" key="1">
    <citation type="journal article" date="2019" name="Int. J. Syst. Evol. Microbiol.">
        <title>The Global Catalogue of Microorganisms (GCM) 10K type strain sequencing project: providing services to taxonomists for standard genome sequencing and annotation.</title>
        <authorList>
            <consortium name="The Broad Institute Genomics Platform"/>
            <consortium name="The Broad Institute Genome Sequencing Center for Infectious Disease"/>
            <person name="Wu L."/>
            <person name="Ma J."/>
        </authorList>
    </citation>
    <scope>NUCLEOTIDE SEQUENCE [LARGE SCALE GENOMIC DNA]</scope>
    <source>
        <strain evidence="3">JCM 32148</strain>
    </source>
</reference>
<accession>A0ABW3A935</accession>
<proteinExistence type="predicted"/>
<comment type="caution">
    <text evidence="2">The sequence shown here is derived from an EMBL/GenBank/DDBJ whole genome shotgun (WGS) entry which is preliminary data.</text>
</comment>
<dbReference type="EMBL" id="JBHTHM010001797">
    <property type="protein sequence ID" value="MFD0787139.1"/>
    <property type="molecule type" value="Genomic_DNA"/>
</dbReference>
<name>A0ABW3A935_9ACTN</name>
<gene>
    <name evidence="2" type="ORF">ACFQZ8_24835</name>
</gene>
<feature type="region of interest" description="Disordered" evidence="1">
    <location>
        <begin position="1"/>
        <end position="27"/>
    </location>
</feature>
<evidence type="ECO:0000313" key="3">
    <source>
        <dbReference type="Proteomes" id="UP001597053"/>
    </source>
</evidence>